<sequence length="207" mass="23342">MERNYVTLPSFWGIEVKHRHISNNSKSLVVLFPGKNYPCELPLLYYSSQSAIENNHDVLLLEYGYQSARTDLEYEDIPILIDECKKAIQQVKEPYSTLVFVSKSLGTVISGKVADELIDGGPIKQLFLTPLNETVPYIQNSNCLVIYGTNDPQFSQESRESIEGFNDVQVHSFLNGTHSLEVGSVNESLNVLKEIVELYGDFFKDIG</sequence>
<keyword evidence="2" id="KW-1185">Reference proteome</keyword>
<evidence type="ECO:0000313" key="1">
    <source>
        <dbReference type="EMBL" id="RUT44404.1"/>
    </source>
</evidence>
<dbReference type="InterPro" id="IPR029058">
    <property type="entry name" value="AB_hydrolase_fold"/>
</dbReference>
<dbReference type="PIRSF" id="PIRSF033634">
    <property type="entry name" value="UCP033634"/>
    <property type="match status" value="1"/>
</dbReference>
<proteinExistence type="predicted"/>
<organism evidence="1 2">
    <name type="scientific">Paenibacillus anaericanus</name>
    <dbReference type="NCBI Taxonomy" id="170367"/>
    <lineage>
        <taxon>Bacteria</taxon>
        <taxon>Bacillati</taxon>
        <taxon>Bacillota</taxon>
        <taxon>Bacilli</taxon>
        <taxon>Bacillales</taxon>
        <taxon>Paenibacillaceae</taxon>
        <taxon>Paenibacillus</taxon>
    </lineage>
</organism>
<dbReference type="AlphaFoldDB" id="A0A433Y5T2"/>
<dbReference type="GO" id="GO:0016787">
    <property type="term" value="F:hydrolase activity"/>
    <property type="evidence" value="ECO:0007669"/>
    <property type="project" value="UniProtKB-KW"/>
</dbReference>
<accession>A0A433Y5T2</accession>
<dbReference type="EMBL" id="RZNY01000015">
    <property type="protein sequence ID" value="RUT44404.1"/>
    <property type="molecule type" value="Genomic_DNA"/>
</dbReference>
<evidence type="ECO:0000313" key="2">
    <source>
        <dbReference type="Proteomes" id="UP000279446"/>
    </source>
</evidence>
<dbReference type="Proteomes" id="UP000279446">
    <property type="component" value="Unassembled WGS sequence"/>
</dbReference>
<dbReference type="OrthoDB" id="1908495at2"/>
<protein>
    <submittedName>
        <fullName evidence="1">Alpha/beta hydrolase</fullName>
    </submittedName>
</protein>
<dbReference type="InterPro" id="IPR017018">
    <property type="entry name" value="UCP033634"/>
</dbReference>
<dbReference type="SUPFAM" id="SSF53474">
    <property type="entry name" value="alpha/beta-Hydrolases"/>
    <property type="match status" value="1"/>
</dbReference>
<dbReference type="RefSeq" id="WP_127193349.1">
    <property type="nucleotide sequence ID" value="NZ_RZNY01000015.1"/>
</dbReference>
<reference evidence="1 2" key="1">
    <citation type="submission" date="2018-12" db="EMBL/GenBank/DDBJ databases">
        <authorList>
            <person name="Sun L."/>
            <person name="Chen Z."/>
        </authorList>
    </citation>
    <scope>NUCLEOTIDE SEQUENCE [LARGE SCALE GENOMIC DNA]</scope>
    <source>
        <strain evidence="1 2">DSM 15890</strain>
    </source>
</reference>
<name>A0A433Y5T2_9BACL</name>
<comment type="caution">
    <text evidence="1">The sequence shown here is derived from an EMBL/GenBank/DDBJ whole genome shotgun (WGS) entry which is preliminary data.</text>
</comment>
<gene>
    <name evidence="1" type="ORF">EJP82_17445</name>
</gene>
<keyword evidence="1" id="KW-0378">Hydrolase</keyword>